<proteinExistence type="predicted"/>
<dbReference type="RefSeq" id="WP_353648660.1">
    <property type="nucleotide sequence ID" value="NZ_CP159218.1"/>
</dbReference>
<organism evidence="2">
    <name type="scientific">Nakamurella sp. A5-74</name>
    <dbReference type="NCBI Taxonomy" id="3158264"/>
    <lineage>
        <taxon>Bacteria</taxon>
        <taxon>Bacillati</taxon>
        <taxon>Actinomycetota</taxon>
        <taxon>Actinomycetes</taxon>
        <taxon>Nakamurellales</taxon>
        <taxon>Nakamurellaceae</taxon>
        <taxon>Nakamurella</taxon>
    </lineage>
</organism>
<dbReference type="AlphaFoldDB" id="A0AAU8DL94"/>
<feature type="domain" description="Putative mannosyltransferase YkcA/B-like C-terminal" evidence="1">
    <location>
        <begin position="16"/>
        <end position="97"/>
    </location>
</feature>
<dbReference type="Pfam" id="PF24878">
    <property type="entry name" value="YkcB_C"/>
    <property type="match status" value="1"/>
</dbReference>
<dbReference type="InterPro" id="IPR056785">
    <property type="entry name" value="YkcA/B-like_C"/>
</dbReference>
<dbReference type="EMBL" id="CP159218">
    <property type="protein sequence ID" value="XCG63045.1"/>
    <property type="molecule type" value="Genomic_DNA"/>
</dbReference>
<protein>
    <recommendedName>
        <fullName evidence="1">Putative mannosyltransferase YkcA/B-like C-terminal domain-containing protein</fullName>
    </recommendedName>
</protein>
<evidence type="ECO:0000259" key="1">
    <source>
        <dbReference type="Pfam" id="PF24878"/>
    </source>
</evidence>
<name>A0AAU8DL94_9ACTN</name>
<sequence>MSGSTNTELVDRLDGTTSRWSAAVIGDQNSSGYILSTDTAVMAIGGWSGADPSITLAQFQREVEDGDISYFIAGGGMGGGGNGSGVSSQITTWVEANFTSSTVGGTTVYDLSSATSTS</sequence>
<gene>
    <name evidence="2" type="ORF">ABLG96_17810</name>
</gene>
<evidence type="ECO:0000313" key="2">
    <source>
        <dbReference type="EMBL" id="XCG63045.1"/>
    </source>
</evidence>
<accession>A0AAU8DL94</accession>
<reference evidence="2" key="1">
    <citation type="submission" date="2024-05" db="EMBL/GenBank/DDBJ databases">
        <authorList>
            <person name="Cai S.Y."/>
            <person name="Jin L.M."/>
            <person name="Li H.R."/>
        </authorList>
    </citation>
    <scope>NUCLEOTIDE SEQUENCE</scope>
    <source>
        <strain evidence="2">A5-74</strain>
    </source>
</reference>